<gene>
    <name evidence="1" type="ORF">HINF_LOCUS49159</name>
    <name evidence="2" type="ORF">HINF_LOCUS49163</name>
    <name evidence="3" type="ORF">HINF_LOCUS49166</name>
    <name evidence="4" type="ORF">HINF_LOCUS55327</name>
    <name evidence="5" type="ORF">HINF_LOCUS55331</name>
    <name evidence="6" type="ORF">HINF_LOCUS55334</name>
</gene>
<evidence type="ECO:0000313" key="6">
    <source>
        <dbReference type="EMBL" id="CAL6071833.1"/>
    </source>
</evidence>
<evidence type="ECO:0000313" key="5">
    <source>
        <dbReference type="EMBL" id="CAL6071827.1"/>
    </source>
</evidence>
<evidence type="ECO:0000313" key="1">
    <source>
        <dbReference type="EMBL" id="CAI9961514.1"/>
    </source>
</evidence>
<evidence type="ECO:0000313" key="2">
    <source>
        <dbReference type="EMBL" id="CAI9961518.1"/>
    </source>
</evidence>
<reference evidence="1" key="1">
    <citation type="submission" date="2023-06" db="EMBL/GenBank/DDBJ databases">
        <authorList>
            <person name="Kurt Z."/>
        </authorList>
    </citation>
    <scope>NUCLEOTIDE SEQUENCE</scope>
</reference>
<dbReference type="EMBL" id="CATOUU010000941">
    <property type="protein sequence ID" value="CAI9961521.1"/>
    <property type="molecule type" value="Genomic_DNA"/>
</dbReference>
<dbReference type="EMBL" id="CATOUU010000941">
    <property type="protein sequence ID" value="CAI9961514.1"/>
    <property type="molecule type" value="Genomic_DNA"/>
</dbReference>
<dbReference type="EMBL" id="CAXDID020000292">
    <property type="protein sequence ID" value="CAL6071833.1"/>
    <property type="molecule type" value="Genomic_DNA"/>
</dbReference>
<dbReference type="EMBL" id="CAXDID020000292">
    <property type="protein sequence ID" value="CAL6071819.1"/>
    <property type="molecule type" value="Genomic_DNA"/>
</dbReference>
<dbReference type="AlphaFoldDB" id="A0AA86QKZ6"/>
<dbReference type="EMBL" id="CAXDID020000292">
    <property type="protein sequence ID" value="CAL6071827.1"/>
    <property type="molecule type" value="Genomic_DNA"/>
</dbReference>
<dbReference type="Proteomes" id="UP001642409">
    <property type="component" value="Unassembled WGS sequence"/>
</dbReference>
<protein>
    <submittedName>
        <fullName evidence="4">Hypothetical_protein</fullName>
    </submittedName>
</protein>
<evidence type="ECO:0000313" key="7">
    <source>
        <dbReference type="Proteomes" id="UP001642409"/>
    </source>
</evidence>
<dbReference type="EMBL" id="CATOUU010000941">
    <property type="protein sequence ID" value="CAI9961518.1"/>
    <property type="molecule type" value="Genomic_DNA"/>
</dbReference>
<organism evidence="1">
    <name type="scientific">Hexamita inflata</name>
    <dbReference type="NCBI Taxonomy" id="28002"/>
    <lineage>
        <taxon>Eukaryota</taxon>
        <taxon>Metamonada</taxon>
        <taxon>Diplomonadida</taxon>
        <taxon>Hexamitidae</taxon>
        <taxon>Hexamitinae</taxon>
        <taxon>Hexamita</taxon>
    </lineage>
</organism>
<comment type="caution">
    <text evidence="1">The sequence shown here is derived from an EMBL/GenBank/DDBJ whole genome shotgun (WGS) entry which is preliminary data.</text>
</comment>
<accession>A0AA86QKZ6</accession>
<evidence type="ECO:0000313" key="3">
    <source>
        <dbReference type="EMBL" id="CAI9961521.1"/>
    </source>
</evidence>
<name>A0AA86QKZ6_9EUKA</name>
<sequence length="132" mass="15667">MIRHQKTDRNFAQKKQQLFEETIIFIYDIKLETQTEITQVVQHISFDGRIFSSTFLIYQFYDSQFQTFMALTKPVQVALIESMRQLQISSHLFSIVDSVTISEVLHFEVLWAIIMKMSFQILLNKTCKFVVF</sequence>
<proteinExistence type="predicted"/>
<reference evidence="4 7" key="2">
    <citation type="submission" date="2024-07" db="EMBL/GenBank/DDBJ databases">
        <authorList>
            <person name="Akdeniz Z."/>
        </authorList>
    </citation>
    <scope>NUCLEOTIDE SEQUENCE [LARGE SCALE GENOMIC DNA]</scope>
</reference>
<evidence type="ECO:0000313" key="4">
    <source>
        <dbReference type="EMBL" id="CAL6071819.1"/>
    </source>
</evidence>
<keyword evidence="7" id="KW-1185">Reference proteome</keyword>